<keyword evidence="6" id="KW-1185">Reference proteome</keyword>
<dbReference type="Gramene" id="EFJ14799">
    <property type="protein sequence ID" value="EFJ14799"/>
    <property type="gene ID" value="SELMODRAFT_119608"/>
</dbReference>
<dbReference type="EC" id="4.2.1.96" evidence="3"/>
<comment type="catalytic activity">
    <reaction evidence="1">
        <text>(4aS,6R)-4a-hydroxy-L-erythro-5,6,7,8-tetrahydrobiopterin = (6R)-L-erythro-6,7-dihydrobiopterin + H2O</text>
        <dbReference type="Rhea" id="RHEA:11920"/>
        <dbReference type="ChEBI" id="CHEBI:15377"/>
        <dbReference type="ChEBI" id="CHEBI:15642"/>
        <dbReference type="ChEBI" id="CHEBI:43120"/>
        <dbReference type="EC" id="4.2.1.96"/>
    </reaction>
</comment>
<dbReference type="eggNOG" id="ENOG502QSK7">
    <property type="taxonomic scope" value="Eukaryota"/>
</dbReference>
<dbReference type="FunCoup" id="D8SLM5">
    <property type="interactions" value="1176"/>
</dbReference>
<dbReference type="GO" id="GO:0008124">
    <property type="term" value="F:4-alpha-hydroxytetrahydrobiopterin dehydratase activity"/>
    <property type="evidence" value="ECO:0000318"/>
    <property type="project" value="GO_Central"/>
</dbReference>
<evidence type="ECO:0000256" key="1">
    <source>
        <dbReference type="ARBA" id="ARBA00001554"/>
    </source>
</evidence>
<dbReference type="SUPFAM" id="SSF55248">
    <property type="entry name" value="PCD-like"/>
    <property type="match status" value="1"/>
</dbReference>
<dbReference type="GO" id="GO:0006729">
    <property type="term" value="P:tetrahydrobiopterin biosynthetic process"/>
    <property type="evidence" value="ECO:0007669"/>
    <property type="project" value="InterPro"/>
</dbReference>
<name>D8SLM5_SELML</name>
<evidence type="ECO:0000256" key="4">
    <source>
        <dbReference type="ARBA" id="ARBA00023239"/>
    </source>
</evidence>
<dbReference type="InterPro" id="IPR001533">
    <property type="entry name" value="Pterin_deHydtase"/>
</dbReference>
<dbReference type="GO" id="GO:0009536">
    <property type="term" value="C:plastid"/>
    <property type="evidence" value="ECO:0000318"/>
    <property type="project" value="GO_Central"/>
</dbReference>
<accession>D8SLM5</accession>
<protein>
    <recommendedName>
        <fullName evidence="3">4a-hydroxytetrahydrobiopterin dehydratase</fullName>
        <ecNumber evidence="3">4.2.1.96</ecNumber>
    </recommendedName>
</protein>
<organism evidence="6">
    <name type="scientific">Selaginella moellendorffii</name>
    <name type="common">Spikemoss</name>
    <dbReference type="NCBI Taxonomy" id="88036"/>
    <lineage>
        <taxon>Eukaryota</taxon>
        <taxon>Viridiplantae</taxon>
        <taxon>Streptophyta</taxon>
        <taxon>Embryophyta</taxon>
        <taxon>Tracheophyta</taxon>
        <taxon>Lycopodiopsida</taxon>
        <taxon>Selaginellales</taxon>
        <taxon>Selaginellaceae</taxon>
        <taxon>Selaginella</taxon>
    </lineage>
</organism>
<dbReference type="InParanoid" id="D8SLM5"/>
<reference evidence="5 6" key="1">
    <citation type="journal article" date="2011" name="Science">
        <title>The Selaginella genome identifies genetic changes associated with the evolution of vascular plants.</title>
        <authorList>
            <person name="Banks J.A."/>
            <person name="Nishiyama T."/>
            <person name="Hasebe M."/>
            <person name="Bowman J.L."/>
            <person name="Gribskov M."/>
            <person name="dePamphilis C."/>
            <person name="Albert V.A."/>
            <person name="Aono N."/>
            <person name="Aoyama T."/>
            <person name="Ambrose B.A."/>
            <person name="Ashton N.W."/>
            <person name="Axtell M.J."/>
            <person name="Barker E."/>
            <person name="Barker M.S."/>
            <person name="Bennetzen J.L."/>
            <person name="Bonawitz N.D."/>
            <person name="Chapple C."/>
            <person name="Cheng C."/>
            <person name="Correa L.G."/>
            <person name="Dacre M."/>
            <person name="DeBarry J."/>
            <person name="Dreyer I."/>
            <person name="Elias M."/>
            <person name="Engstrom E.M."/>
            <person name="Estelle M."/>
            <person name="Feng L."/>
            <person name="Finet C."/>
            <person name="Floyd S.K."/>
            <person name="Frommer W.B."/>
            <person name="Fujita T."/>
            <person name="Gramzow L."/>
            <person name="Gutensohn M."/>
            <person name="Harholt J."/>
            <person name="Hattori M."/>
            <person name="Heyl A."/>
            <person name="Hirai T."/>
            <person name="Hiwatashi Y."/>
            <person name="Ishikawa M."/>
            <person name="Iwata M."/>
            <person name="Karol K.G."/>
            <person name="Koehler B."/>
            <person name="Kolukisaoglu U."/>
            <person name="Kubo M."/>
            <person name="Kurata T."/>
            <person name="Lalonde S."/>
            <person name="Li K."/>
            <person name="Li Y."/>
            <person name="Litt A."/>
            <person name="Lyons E."/>
            <person name="Manning G."/>
            <person name="Maruyama T."/>
            <person name="Michael T.P."/>
            <person name="Mikami K."/>
            <person name="Miyazaki S."/>
            <person name="Morinaga S."/>
            <person name="Murata T."/>
            <person name="Mueller-Roeber B."/>
            <person name="Nelson D.R."/>
            <person name="Obara M."/>
            <person name="Oguri Y."/>
            <person name="Olmstead R.G."/>
            <person name="Onodera N."/>
            <person name="Petersen B.L."/>
            <person name="Pils B."/>
            <person name="Prigge M."/>
            <person name="Rensing S.A."/>
            <person name="Riano-Pachon D.M."/>
            <person name="Roberts A.W."/>
            <person name="Sato Y."/>
            <person name="Scheller H.V."/>
            <person name="Schulz B."/>
            <person name="Schulz C."/>
            <person name="Shakirov E.V."/>
            <person name="Shibagaki N."/>
            <person name="Shinohara N."/>
            <person name="Shippen D.E."/>
            <person name="Soerensen I."/>
            <person name="Sotooka R."/>
            <person name="Sugimoto N."/>
            <person name="Sugita M."/>
            <person name="Sumikawa N."/>
            <person name="Tanurdzic M."/>
            <person name="Theissen G."/>
            <person name="Ulvskov P."/>
            <person name="Wakazuki S."/>
            <person name="Weng J.K."/>
            <person name="Willats W.W."/>
            <person name="Wipf D."/>
            <person name="Wolf P.G."/>
            <person name="Yang L."/>
            <person name="Zimmer A.D."/>
            <person name="Zhu Q."/>
            <person name="Mitros T."/>
            <person name="Hellsten U."/>
            <person name="Loque D."/>
            <person name="Otillar R."/>
            <person name="Salamov A."/>
            <person name="Schmutz J."/>
            <person name="Shapiro H."/>
            <person name="Lindquist E."/>
            <person name="Lucas S."/>
            <person name="Rokhsar D."/>
            <person name="Grigoriev I.V."/>
        </authorList>
    </citation>
    <scope>NUCLEOTIDE SEQUENCE [LARGE SCALE GENOMIC DNA]</scope>
</reference>
<keyword evidence="4" id="KW-0456">Lyase</keyword>
<dbReference type="Proteomes" id="UP000001514">
    <property type="component" value="Unassembled WGS sequence"/>
</dbReference>
<proteinExistence type="inferred from homology"/>
<dbReference type="STRING" id="88036.D8SLM5"/>
<dbReference type="EMBL" id="GL377626">
    <property type="protein sequence ID" value="EFJ14799.1"/>
    <property type="molecule type" value="Genomic_DNA"/>
</dbReference>
<gene>
    <name evidence="5" type="ORF">SELMODRAFT_119608</name>
</gene>
<evidence type="ECO:0000313" key="5">
    <source>
        <dbReference type="EMBL" id="EFJ14799.1"/>
    </source>
</evidence>
<dbReference type="PANTHER" id="PTHR12599">
    <property type="entry name" value="PTERIN-4-ALPHA-CARBINOLAMINE DEHYDRATASE"/>
    <property type="match status" value="1"/>
</dbReference>
<dbReference type="Gene3D" id="3.30.1360.20">
    <property type="entry name" value="Transcriptional coactivator/pterin dehydratase"/>
    <property type="match status" value="1"/>
</dbReference>
<dbReference type="Pfam" id="PF01329">
    <property type="entry name" value="Pterin_4a"/>
    <property type="match status" value="1"/>
</dbReference>
<dbReference type="InterPro" id="IPR036428">
    <property type="entry name" value="PCD_sf"/>
</dbReference>
<sequence length="183" mass="20373">MLVRATAAGKDIELGARDPFPEELESKFGDKVLGNASTEHIILVPSRPVEIAQKSCAELPRGATAMTEKEAKEFLRKACQIFFLLFCKVVGWRIINEDGCLKLQGEWNLASFSAGVELFQRIAAVAKAENYFPSLSLDRKNRAKVDIWTESLGSGLTENDFILAAKIDKLKTSDLIKRNRVWA</sequence>
<dbReference type="PANTHER" id="PTHR12599:SF8">
    <property type="entry name" value="PTERIN-4-ALPHA-CARBINOLAMINE DEHYDRATASE, CHLOROPLASTIC-RELATED"/>
    <property type="match status" value="1"/>
</dbReference>
<dbReference type="OMA" id="NGNTEHK"/>
<dbReference type="KEGG" id="smo:SELMODRAFT_119608"/>
<dbReference type="HOGENOM" id="CLU_113091_0_0_1"/>
<dbReference type="AlphaFoldDB" id="D8SLM5"/>
<evidence type="ECO:0000256" key="3">
    <source>
        <dbReference type="ARBA" id="ARBA00013252"/>
    </source>
</evidence>
<evidence type="ECO:0000256" key="2">
    <source>
        <dbReference type="ARBA" id="ARBA00006472"/>
    </source>
</evidence>
<evidence type="ECO:0000313" key="6">
    <source>
        <dbReference type="Proteomes" id="UP000001514"/>
    </source>
</evidence>
<comment type="similarity">
    <text evidence="2">Belongs to the pterin-4-alpha-carbinolamine dehydratase family.</text>
</comment>